<dbReference type="Pfam" id="PF06686">
    <property type="entry name" value="SpoIIIAC"/>
    <property type="match status" value="1"/>
</dbReference>
<sequence>MEVGIIFKIGAVGILVSVLGQVLKHSGREDQAFLTSLAGLIVVLFWLLPYIADLFETLRKLFAF</sequence>
<proteinExistence type="predicted"/>
<dbReference type="EMBL" id="CP063304">
    <property type="protein sequence ID" value="QOV20916.1"/>
    <property type="molecule type" value="Genomic_DNA"/>
</dbReference>
<gene>
    <name evidence="2" type="primary">spoIIIAC</name>
    <name evidence="2" type="ORF">INP51_03545</name>
</gene>
<keyword evidence="1" id="KW-0472">Membrane</keyword>
<keyword evidence="3" id="KW-1185">Reference proteome</keyword>
<dbReference type="InterPro" id="IPR009570">
    <property type="entry name" value="Spore_III_AC"/>
</dbReference>
<dbReference type="InterPro" id="IPR025664">
    <property type="entry name" value="Spore_III_AC/AD"/>
</dbReference>
<reference evidence="2 3" key="1">
    <citation type="submission" date="2020-10" db="EMBL/GenBank/DDBJ databases">
        <title>Blautia liquoris sp.nov., isolated from the mud in a fermentation cellar used for the production of Chinese strong-flavoured liquor.</title>
        <authorList>
            <person name="Lu L."/>
        </authorList>
    </citation>
    <scope>NUCLEOTIDE SEQUENCE [LARGE SCALE GENOMIC DNA]</scope>
    <source>
        <strain evidence="2 3">LZLJ-3</strain>
    </source>
</reference>
<dbReference type="KEGG" id="bliq:INP51_03545"/>
<dbReference type="Proteomes" id="UP000593601">
    <property type="component" value="Chromosome"/>
</dbReference>
<organism evidence="2 3">
    <name type="scientific">Blautia liquoris</name>
    <dbReference type="NCBI Taxonomy" id="2779518"/>
    <lineage>
        <taxon>Bacteria</taxon>
        <taxon>Bacillati</taxon>
        <taxon>Bacillota</taxon>
        <taxon>Clostridia</taxon>
        <taxon>Lachnospirales</taxon>
        <taxon>Lachnospiraceae</taxon>
        <taxon>Blautia</taxon>
    </lineage>
</organism>
<evidence type="ECO:0000256" key="1">
    <source>
        <dbReference type="SAM" id="Phobius"/>
    </source>
</evidence>
<accession>A0A7M2RKN6</accession>
<feature type="transmembrane region" description="Helical" evidence="1">
    <location>
        <begin position="6"/>
        <end position="23"/>
    </location>
</feature>
<evidence type="ECO:0000313" key="3">
    <source>
        <dbReference type="Proteomes" id="UP000593601"/>
    </source>
</evidence>
<keyword evidence="1" id="KW-0812">Transmembrane</keyword>
<evidence type="ECO:0000313" key="2">
    <source>
        <dbReference type="EMBL" id="QOV20916.1"/>
    </source>
</evidence>
<name>A0A7M2RKN6_9FIRM</name>
<protein>
    <submittedName>
        <fullName evidence="2">Stage III sporulation protein AC</fullName>
    </submittedName>
</protein>
<dbReference type="NCBIfam" id="TIGR02848">
    <property type="entry name" value="spore_III_AC"/>
    <property type="match status" value="1"/>
</dbReference>
<keyword evidence="1" id="KW-1133">Transmembrane helix</keyword>
<feature type="transmembrane region" description="Helical" evidence="1">
    <location>
        <begin position="32"/>
        <end position="52"/>
    </location>
</feature>
<dbReference type="AlphaFoldDB" id="A0A7M2RKN6"/>
<dbReference type="RefSeq" id="WP_193737230.1">
    <property type="nucleotide sequence ID" value="NZ_CP063304.1"/>
</dbReference>